<dbReference type="RefSeq" id="WP_304122643.1">
    <property type="nucleotide sequence ID" value="NZ_DYZA01000164.1"/>
</dbReference>
<protein>
    <submittedName>
        <fullName evidence="1">OsmC family protein</fullName>
    </submittedName>
</protein>
<reference evidence="1" key="1">
    <citation type="journal article" date="2021" name="PeerJ">
        <title>Extensive microbial diversity within the chicken gut microbiome revealed by metagenomics and culture.</title>
        <authorList>
            <person name="Gilroy R."/>
            <person name="Ravi A."/>
            <person name="Getino M."/>
            <person name="Pursley I."/>
            <person name="Horton D.L."/>
            <person name="Alikhan N.F."/>
            <person name="Baker D."/>
            <person name="Gharbi K."/>
            <person name="Hall N."/>
            <person name="Watson M."/>
            <person name="Adriaenssens E.M."/>
            <person name="Foster-Nyarko E."/>
            <person name="Jarju S."/>
            <person name="Secka A."/>
            <person name="Antonio M."/>
            <person name="Oren A."/>
            <person name="Chaudhuri R.R."/>
            <person name="La Ragione R."/>
            <person name="Hildebrand F."/>
            <person name="Pallen M.J."/>
        </authorList>
    </citation>
    <scope>NUCLEOTIDE SEQUENCE</scope>
    <source>
        <strain evidence="1">ChiGjej2B2-19336</strain>
    </source>
</reference>
<dbReference type="Gene3D" id="3.30.300.20">
    <property type="match status" value="1"/>
</dbReference>
<dbReference type="EMBL" id="DYZA01000164">
    <property type="protein sequence ID" value="HJD97595.1"/>
    <property type="molecule type" value="Genomic_DNA"/>
</dbReference>
<evidence type="ECO:0000313" key="2">
    <source>
        <dbReference type="Proteomes" id="UP000698963"/>
    </source>
</evidence>
<sequence length="137" mass="14977">MSDIVTFEHNPRGFSINFGHPLLGDMHADFSAVPPEKRQGTARALLVAAALDCFCGTLNAALLARDVQYRSIRGTGRAEKVQRDGVSFVTRIEIDVQVEADEADRETLEHCLAVVKGCMITRSLMEGMEVDIHACCA</sequence>
<dbReference type="SUPFAM" id="SSF82784">
    <property type="entry name" value="OsmC-like"/>
    <property type="match status" value="1"/>
</dbReference>
<name>A0A921DRE0_9BACT</name>
<gene>
    <name evidence="1" type="ORF">K8W16_08125</name>
</gene>
<proteinExistence type="predicted"/>
<reference evidence="1" key="2">
    <citation type="submission" date="2021-09" db="EMBL/GenBank/DDBJ databases">
        <authorList>
            <person name="Gilroy R."/>
        </authorList>
    </citation>
    <scope>NUCLEOTIDE SEQUENCE</scope>
    <source>
        <strain evidence="1">ChiGjej2B2-19336</strain>
    </source>
</reference>
<dbReference type="InterPro" id="IPR003718">
    <property type="entry name" value="OsmC/Ohr_fam"/>
</dbReference>
<dbReference type="InterPro" id="IPR015946">
    <property type="entry name" value="KH_dom-like_a/b"/>
</dbReference>
<dbReference type="Proteomes" id="UP000698963">
    <property type="component" value="Unassembled WGS sequence"/>
</dbReference>
<dbReference type="AlphaFoldDB" id="A0A921DRE0"/>
<evidence type="ECO:0000313" key="1">
    <source>
        <dbReference type="EMBL" id="HJD97595.1"/>
    </source>
</evidence>
<dbReference type="Pfam" id="PF02566">
    <property type="entry name" value="OsmC"/>
    <property type="match status" value="1"/>
</dbReference>
<comment type="caution">
    <text evidence="1">The sequence shown here is derived from an EMBL/GenBank/DDBJ whole genome shotgun (WGS) entry which is preliminary data.</text>
</comment>
<organism evidence="1 2">
    <name type="scientific">Mailhella massiliensis</name>
    <dbReference type="NCBI Taxonomy" id="1903261"/>
    <lineage>
        <taxon>Bacteria</taxon>
        <taxon>Pseudomonadati</taxon>
        <taxon>Thermodesulfobacteriota</taxon>
        <taxon>Desulfovibrionia</taxon>
        <taxon>Desulfovibrionales</taxon>
        <taxon>Desulfovibrionaceae</taxon>
        <taxon>Mailhella</taxon>
    </lineage>
</organism>
<accession>A0A921DRE0</accession>
<dbReference type="InterPro" id="IPR036102">
    <property type="entry name" value="OsmC/Ohrsf"/>
</dbReference>